<feature type="transmembrane region" description="Helical" evidence="1">
    <location>
        <begin position="20"/>
        <end position="39"/>
    </location>
</feature>
<name>A0A099KIA9_COLPS</name>
<reference evidence="2 3" key="1">
    <citation type="submission" date="2014-08" db="EMBL/GenBank/DDBJ databases">
        <title>Genomic and Phenotypic Diversity of Colwellia psychrerythraea strains from Disparate Marine Basins.</title>
        <authorList>
            <person name="Techtmann S.M."/>
            <person name="Stelling S.C."/>
            <person name="Utturkar S.M."/>
            <person name="Alshibli N."/>
            <person name="Harris A."/>
            <person name="Brown S.D."/>
            <person name="Hazen T.C."/>
        </authorList>
    </citation>
    <scope>NUCLEOTIDE SEQUENCE [LARGE SCALE GENOMIC DNA]</scope>
    <source>
        <strain evidence="2 3">ND2E</strain>
    </source>
</reference>
<sequence length="138" mass="15566">MMNCPPKSSDKFAVTCQSLYLANLLLLPGIFFLVLFYFYRQYTQLNRANAGLETSAEYNEIRIRNLGIGKIHLIRSLQLSVLAGLLLVVIPLVMIYFSSQLEASIMVGLVYFITLHVGFVLVGMLNLSRAMTKKLPIF</sequence>
<evidence type="ECO:0000256" key="1">
    <source>
        <dbReference type="SAM" id="Phobius"/>
    </source>
</evidence>
<keyword evidence="1" id="KW-0812">Transmembrane</keyword>
<keyword evidence="1" id="KW-0472">Membrane</keyword>
<comment type="caution">
    <text evidence="2">The sequence shown here is derived from an EMBL/GenBank/DDBJ whole genome shotgun (WGS) entry which is preliminary data.</text>
</comment>
<dbReference type="OrthoDB" id="6367262at2"/>
<organism evidence="2 3">
    <name type="scientific">Colwellia psychrerythraea</name>
    <name type="common">Vibrio psychroerythus</name>
    <dbReference type="NCBI Taxonomy" id="28229"/>
    <lineage>
        <taxon>Bacteria</taxon>
        <taxon>Pseudomonadati</taxon>
        <taxon>Pseudomonadota</taxon>
        <taxon>Gammaproteobacteria</taxon>
        <taxon>Alteromonadales</taxon>
        <taxon>Colwelliaceae</taxon>
        <taxon>Colwellia</taxon>
    </lineage>
</organism>
<feature type="transmembrane region" description="Helical" evidence="1">
    <location>
        <begin position="103"/>
        <end position="125"/>
    </location>
</feature>
<keyword evidence="1" id="KW-1133">Transmembrane helix</keyword>
<dbReference type="PATRIC" id="fig|28229.4.peg.2795"/>
<dbReference type="AlphaFoldDB" id="A0A099KIA9"/>
<dbReference type="Proteomes" id="UP000029843">
    <property type="component" value="Unassembled WGS sequence"/>
</dbReference>
<evidence type="ECO:0000313" key="3">
    <source>
        <dbReference type="Proteomes" id="UP000029843"/>
    </source>
</evidence>
<proteinExistence type="predicted"/>
<dbReference type="EMBL" id="JQED01000037">
    <property type="protein sequence ID" value="KGJ90086.1"/>
    <property type="molecule type" value="Genomic_DNA"/>
</dbReference>
<accession>A0A099KIA9</accession>
<gene>
    <name evidence="2" type="ORF">ND2E_3642</name>
</gene>
<protein>
    <submittedName>
        <fullName evidence="2">Uncharacterized protein</fullName>
    </submittedName>
</protein>
<feature type="transmembrane region" description="Helical" evidence="1">
    <location>
        <begin position="79"/>
        <end position="97"/>
    </location>
</feature>
<dbReference type="RefSeq" id="WP_150113764.1">
    <property type="nucleotide sequence ID" value="NZ_JQED01000037.1"/>
</dbReference>
<evidence type="ECO:0000313" key="2">
    <source>
        <dbReference type="EMBL" id="KGJ90086.1"/>
    </source>
</evidence>